<dbReference type="Gene3D" id="3.30.200.20">
    <property type="entry name" value="Phosphorylase Kinase, domain 1"/>
    <property type="match status" value="1"/>
</dbReference>
<reference evidence="6 7" key="1">
    <citation type="submission" date="2019-08" db="EMBL/GenBank/DDBJ databases">
        <title>Complete genome sequence of Candidatus Uab amorphum.</title>
        <authorList>
            <person name="Shiratori T."/>
            <person name="Suzuki S."/>
            <person name="Kakizawa Y."/>
            <person name="Ishida K."/>
        </authorList>
    </citation>
    <scope>NUCLEOTIDE SEQUENCE [LARGE SCALE GENOMIC DNA]</scope>
    <source>
        <strain evidence="6 7">SRT547</strain>
    </source>
</reference>
<dbReference type="PANTHER" id="PTHR43289">
    <property type="entry name" value="MITOGEN-ACTIVATED PROTEIN KINASE KINASE KINASE 20-RELATED"/>
    <property type="match status" value="1"/>
</dbReference>
<dbReference type="InterPro" id="IPR008271">
    <property type="entry name" value="Ser/Thr_kinase_AS"/>
</dbReference>
<organism evidence="6 7">
    <name type="scientific">Uabimicrobium amorphum</name>
    <dbReference type="NCBI Taxonomy" id="2596890"/>
    <lineage>
        <taxon>Bacteria</taxon>
        <taxon>Pseudomonadati</taxon>
        <taxon>Planctomycetota</taxon>
        <taxon>Candidatus Uabimicrobiia</taxon>
        <taxon>Candidatus Uabimicrobiales</taxon>
        <taxon>Candidatus Uabimicrobiaceae</taxon>
        <taxon>Candidatus Uabimicrobium</taxon>
    </lineage>
</organism>
<name>A0A5S9IVJ5_UABAM</name>
<dbReference type="Gene3D" id="1.10.510.10">
    <property type="entry name" value="Transferase(Phosphotransferase) domain 1"/>
    <property type="match status" value="1"/>
</dbReference>
<keyword evidence="3 6" id="KW-0418">Kinase</keyword>
<keyword evidence="1" id="KW-0808">Transferase</keyword>
<dbReference type="RefSeq" id="WP_173013699.1">
    <property type="nucleotide sequence ID" value="NZ_AP019860.1"/>
</dbReference>
<evidence type="ECO:0000259" key="5">
    <source>
        <dbReference type="PROSITE" id="PS50011"/>
    </source>
</evidence>
<dbReference type="InterPro" id="IPR000719">
    <property type="entry name" value="Prot_kinase_dom"/>
</dbReference>
<dbReference type="InterPro" id="IPR011009">
    <property type="entry name" value="Kinase-like_dom_sf"/>
</dbReference>
<dbReference type="GO" id="GO:0005524">
    <property type="term" value="F:ATP binding"/>
    <property type="evidence" value="ECO:0007669"/>
    <property type="project" value="UniProtKB-KW"/>
</dbReference>
<protein>
    <submittedName>
        <fullName evidence="6">Serine/threonine protein kinase</fullName>
    </submittedName>
</protein>
<keyword evidence="6" id="KW-0723">Serine/threonine-protein kinase</keyword>
<keyword evidence="2" id="KW-0547">Nucleotide-binding</keyword>
<dbReference type="PROSITE" id="PS50011">
    <property type="entry name" value="PROTEIN_KINASE_DOM"/>
    <property type="match status" value="1"/>
</dbReference>
<dbReference type="PANTHER" id="PTHR43289:SF6">
    <property type="entry name" value="SERINE_THREONINE-PROTEIN KINASE NEKL-3"/>
    <property type="match status" value="1"/>
</dbReference>
<dbReference type="Proteomes" id="UP000326354">
    <property type="component" value="Chromosome"/>
</dbReference>
<evidence type="ECO:0000256" key="3">
    <source>
        <dbReference type="ARBA" id="ARBA00022777"/>
    </source>
</evidence>
<dbReference type="PROSITE" id="PS00108">
    <property type="entry name" value="PROTEIN_KINASE_ST"/>
    <property type="match status" value="1"/>
</dbReference>
<accession>A0A5S9IVJ5</accession>
<dbReference type="GO" id="GO:0004674">
    <property type="term" value="F:protein serine/threonine kinase activity"/>
    <property type="evidence" value="ECO:0007669"/>
    <property type="project" value="UniProtKB-KW"/>
</dbReference>
<sequence>MDEIKTPATSEPSIKIYPYTLTPVKPGDTIWTSYEIDSDDPQQNLAAKKYEEIKEIGRGGMGRVELWKDKNINRVVAAKMLLKEHQKSKQALKGFLEEAQISGQLEHPNIVPIHDIGKDASGNLFFTMKYVEGKSLHNLIEDLKNDPQKKQYFSLNKLLQIMQSICHSIDYAHAKNVIHRDLKPNNIMLGNFGEVMVMDWGIAKILESKHDILDTENSIVLKEKGQFQTITGKIVGTPIYMSPEQAQAEWEKIDTRTDIYALGAILFEMVTGKKMIDASNILEAVFKASNGKKIPFPKKGIFGSIPPELQSIIEKATAFQPQDRYQKASDMSQDIQNFIDHSPVKAHSYSTTEKLAKIFAKWKREIFLVLVTAFVMTTAFSIYKFYEENHAALQHERKADRILAELEKLQSQNINPQDFLNKSIASMEEYGSAYDEKQCDVCKLTLEKLISKKIELSLIIYKKMKEVGNTQAATLLKGQIRDMNRYNYIKKDHPLYNEIFVEK</sequence>
<dbReference type="SUPFAM" id="SSF56112">
    <property type="entry name" value="Protein kinase-like (PK-like)"/>
    <property type="match status" value="1"/>
</dbReference>
<evidence type="ECO:0000256" key="2">
    <source>
        <dbReference type="ARBA" id="ARBA00022741"/>
    </source>
</evidence>
<evidence type="ECO:0000313" key="7">
    <source>
        <dbReference type="Proteomes" id="UP000326354"/>
    </source>
</evidence>
<dbReference type="EMBL" id="AP019860">
    <property type="protein sequence ID" value="BBM88072.1"/>
    <property type="molecule type" value="Genomic_DNA"/>
</dbReference>
<evidence type="ECO:0000256" key="1">
    <source>
        <dbReference type="ARBA" id="ARBA00022679"/>
    </source>
</evidence>
<evidence type="ECO:0000313" key="6">
    <source>
        <dbReference type="EMBL" id="BBM88072.1"/>
    </source>
</evidence>
<proteinExistence type="predicted"/>
<dbReference type="Pfam" id="PF00069">
    <property type="entry name" value="Pkinase"/>
    <property type="match status" value="1"/>
</dbReference>
<dbReference type="KEGG" id="uam:UABAM_06488"/>
<dbReference type="SMART" id="SM00220">
    <property type="entry name" value="S_TKc"/>
    <property type="match status" value="1"/>
</dbReference>
<dbReference type="CDD" id="cd14014">
    <property type="entry name" value="STKc_PknB_like"/>
    <property type="match status" value="1"/>
</dbReference>
<keyword evidence="7" id="KW-1185">Reference proteome</keyword>
<feature type="domain" description="Protein kinase" evidence="5">
    <location>
        <begin position="50"/>
        <end position="339"/>
    </location>
</feature>
<keyword evidence="4" id="KW-0067">ATP-binding</keyword>
<evidence type="ECO:0000256" key="4">
    <source>
        <dbReference type="ARBA" id="ARBA00022840"/>
    </source>
</evidence>
<gene>
    <name evidence="6" type="ORF">UABAM_06488</name>
</gene>
<dbReference type="AlphaFoldDB" id="A0A5S9IVJ5"/>